<name>A0A0N8NX91_PSEFL</name>
<sequence length="439" mass="47680">MNTPAGVAFLAQLEPRTDDRHPAWLRELRSAAFQWVAEHGFPTAKDEAWKYTRVAPILETSLRPAEPGTSRGLSDASIERLIGDYGGPRLVFVNGYFAAEFSVLEELPPGTQVTHFATLLRADSGTLEALFSHAFRTQPQAFTALNAALAEDGALVQIPAHTTVEKPIHLVFFSDTGATPLMTHPRALVLMGAGSRLTLVESHVGSGAEAYLSNAVSEVLLDADAVLEHYSVQNESTAAFHVALLNVRQARGSYFAAHSFALGAALARQEVRIILEGPGAEVALNGLYLPRGTQHLDNQTTIEHLAPRCTSRELYKGVIDDRGHGIFDGRIIVRPGAMKTDASQTNKNLLLSQLAQANTQPRLEIFADDVKCAHGAAVGQLDEQAVFYLRSRGIPLAAARSLLIYGFVREMLDRIHLEPLRAHVERLVAAQLQVLEVAA</sequence>
<feature type="domain" description="SUF system FeS cluster assembly SufBD N-terminal" evidence="3">
    <location>
        <begin position="20"/>
        <end position="169"/>
    </location>
</feature>
<dbReference type="OrthoDB" id="9768262at2"/>
<dbReference type="AlphaFoldDB" id="A0A0N8NX91"/>
<dbReference type="PANTHER" id="PTHR43575:SF1">
    <property type="entry name" value="PROTEIN ABCI7, CHLOROPLASTIC"/>
    <property type="match status" value="1"/>
</dbReference>
<organism evidence="4 5">
    <name type="scientific">Pseudomonas fluorescens</name>
    <dbReference type="NCBI Taxonomy" id="294"/>
    <lineage>
        <taxon>Bacteria</taxon>
        <taxon>Pseudomonadati</taxon>
        <taxon>Pseudomonadota</taxon>
        <taxon>Gammaproteobacteria</taxon>
        <taxon>Pseudomonadales</taxon>
        <taxon>Pseudomonadaceae</taxon>
        <taxon>Pseudomonas</taxon>
    </lineage>
</organism>
<evidence type="ECO:0000313" key="4">
    <source>
        <dbReference type="EMBL" id="KPU59545.1"/>
    </source>
</evidence>
<dbReference type="NCBIfam" id="TIGR01981">
    <property type="entry name" value="sufD"/>
    <property type="match status" value="1"/>
</dbReference>
<dbReference type="InterPro" id="IPR011542">
    <property type="entry name" value="SUF_FeS_clus_asmbl_SufD"/>
</dbReference>
<dbReference type="InterPro" id="IPR037284">
    <property type="entry name" value="SUF_FeS_clus_asmbl_SufBD_sf"/>
</dbReference>
<dbReference type="InterPro" id="IPR055346">
    <property type="entry name" value="Fe-S_cluster_assembly_SufBD"/>
</dbReference>
<gene>
    <name evidence="4" type="primary">sufD</name>
    <name evidence="4" type="ORF">AN403_2963</name>
</gene>
<comment type="caution">
    <text evidence="4">The sequence shown here is derived from an EMBL/GenBank/DDBJ whole genome shotgun (WGS) entry which is preliminary data.</text>
</comment>
<comment type="similarity">
    <text evidence="1">Belongs to the iron-sulfur cluster assembly SufBD family.</text>
</comment>
<dbReference type="Pfam" id="PF01458">
    <property type="entry name" value="SUFBD_core"/>
    <property type="match status" value="1"/>
</dbReference>
<dbReference type="SUPFAM" id="SSF101960">
    <property type="entry name" value="Stabilizer of iron transporter SufD"/>
    <property type="match status" value="1"/>
</dbReference>
<accession>A0A0N8NX91</accession>
<evidence type="ECO:0000259" key="3">
    <source>
        <dbReference type="Pfam" id="PF19295"/>
    </source>
</evidence>
<dbReference type="Pfam" id="PF19295">
    <property type="entry name" value="SufBD_N"/>
    <property type="match status" value="1"/>
</dbReference>
<dbReference type="PANTHER" id="PTHR43575">
    <property type="entry name" value="PROTEIN ABCI7, CHLOROPLASTIC"/>
    <property type="match status" value="1"/>
</dbReference>
<dbReference type="PATRIC" id="fig|294.162.peg.2743"/>
<dbReference type="EMBL" id="LJXB01000076">
    <property type="protein sequence ID" value="KPU59545.1"/>
    <property type="molecule type" value="Genomic_DNA"/>
</dbReference>
<evidence type="ECO:0000259" key="2">
    <source>
        <dbReference type="Pfam" id="PF01458"/>
    </source>
</evidence>
<dbReference type="InterPro" id="IPR045595">
    <property type="entry name" value="SufBD_N"/>
</dbReference>
<protein>
    <submittedName>
        <fullName evidence="4">FeS assembly protein SufD</fullName>
    </submittedName>
</protein>
<dbReference type="InterPro" id="IPR000825">
    <property type="entry name" value="SUF_FeS_clus_asmbl_SufBD_core"/>
</dbReference>
<dbReference type="GO" id="GO:0016226">
    <property type="term" value="P:iron-sulfur cluster assembly"/>
    <property type="evidence" value="ECO:0007669"/>
    <property type="project" value="InterPro"/>
</dbReference>
<dbReference type="RefSeq" id="WP_057397845.1">
    <property type="nucleotide sequence ID" value="NZ_LJXB01000076.1"/>
</dbReference>
<reference evidence="4 5" key="1">
    <citation type="submission" date="2015-09" db="EMBL/GenBank/DDBJ databases">
        <authorList>
            <consortium name="Swine Surveillance"/>
        </authorList>
    </citation>
    <scope>NUCLEOTIDE SEQUENCE [LARGE SCALE GENOMIC DNA]</scope>
    <source>
        <strain evidence="4 5">S613</strain>
    </source>
</reference>
<dbReference type="Proteomes" id="UP000050349">
    <property type="component" value="Unassembled WGS sequence"/>
</dbReference>
<evidence type="ECO:0000256" key="1">
    <source>
        <dbReference type="ARBA" id="ARBA00043967"/>
    </source>
</evidence>
<proteinExistence type="inferred from homology"/>
<feature type="domain" description="SUF system FeS cluster assembly SufBD core" evidence="2">
    <location>
        <begin position="181"/>
        <end position="407"/>
    </location>
</feature>
<evidence type="ECO:0000313" key="5">
    <source>
        <dbReference type="Proteomes" id="UP000050349"/>
    </source>
</evidence>